<feature type="domain" description="DUF5698" evidence="8">
    <location>
        <begin position="28"/>
        <end position="86"/>
    </location>
</feature>
<evidence type="ECO:0000256" key="3">
    <source>
        <dbReference type="ARBA" id="ARBA00022692"/>
    </source>
</evidence>
<comment type="subcellular location">
    <subcellularLocation>
        <location evidence="1">Cell membrane</location>
        <topology evidence="1">Multi-pass membrane protein</topology>
    </subcellularLocation>
</comment>
<dbReference type="InterPro" id="IPR044035">
    <property type="entry name" value="DUF5698"/>
</dbReference>
<dbReference type="Pfam" id="PF18955">
    <property type="entry name" value="DUF5698"/>
    <property type="match status" value="1"/>
</dbReference>
<dbReference type="CDD" id="cd16381">
    <property type="entry name" value="YitT_C_like_1"/>
    <property type="match status" value="1"/>
</dbReference>
<feature type="transmembrane region" description="Helical" evidence="6">
    <location>
        <begin position="40"/>
        <end position="60"/>
    </location>
</feature>
<proteinExistence type="predicted"/>
<dbReference type="PANTHER" id="PTHR40060:SF1">
    <property type="entry name" value="UPF0316 PROTEIN YEBE"/>
    <property type="match status" value="1"/>
</dbReference>
<dbReference type="InterPro" id="IPR022930">
    <property type="entry name" value="UPF0316"/>
</dbReference>
<reference evidence="9 10" key="1">
    <citation type="submission" date="2022-01" db="EMBL/GenBank/DDBJ databases">
        <title>Dethiosulfovibrio faecalis sp. nov., a novel proteolytic, non-sulfur-reducing bacterium isolated from a marine aquaculture solid waste bioreactor.</title>
        <authorList>
            <person name="Grabowski S."/>
            <person name="Apolinario E."/>
            <person name="Schneider N."/>
            <person name="Marshall C.W."/>
            <person name="Sowers K.R."/>
        </authorList>
    </citation>
    <scope>NUCLEOTIDE SEQUENCE [LARGE SCALE GENOMIC DNA]</scope>
    <source>
        <strain evidence="9 10">DSM 12537</strain>
    </source>
</reference>
<evidence type="ECO:0000313" key="9">
    <source>
        <dbReference type="EMBL" id="MCF4141395.1"/>
    </source>
</evidence>
<dbReference type="RefSeq" id="WP_236097763.1">
    <property type="nucleotide sequence ID" value="NZ_JAKGUD010000001.1"/>
</dbReference>
<sequence length="179" mass="20195">MISLIDTALLLSMTMIFLARVTDVSLGTFRILQLVRGHKIAATMIGFFEIMIYMAVLSHILGGGRTLKTMELLAYCTGYAFGNYVGAFMEDKFMKGYTMLEAMAPCSDETLKVVDDLRDRGFGTTMIRGEGKNGPRYIIKIICNRKDIPEITRMIKHLAFVTVFDVKSCLGGYFRMKRK</sequence>
<comment type="caution">
    <text evidence="9">The sequence shown here is derived from an EMBL/GenBank/DDBJ whole genome shotgun (WGS) entry which is preliminary data.</text>
</comment>
<organism evidence="9 10">
    <name type="scientific">Dethiosulfovibrio marinus</name>
    <dbReference type="NCBI Taxonomy" id="133532"/>
    <lineage>
        <taxon>Bacteria</taxon>
        <taxon>Thermotogati</taxon>
        <taxon>Synergistota</taxon>
        <taxon>Synergistia</taxon>
        <taxon>Synergistales</taxon>
        <taxon>Dethiosulfovibrionaceae</taxon>
        <taxon>Dethiosulfovibrio</taxon>
    </lineage>
</organism>
<dbReference type="EMBL" id="JAKGUD010000001">
    <property type="protein sequence ID" value="MCF4141395.1"/>
    <property type="molecule type" value="Genomic_DNA"/>
</dbReference>
<keyword evidence="3 6" id="KW-0812">Transmembrane</keyword>
<evidence type="ECO:0000256" key="5">
    <source>
        <dbReference type="ARBA" id="ARBA00023136"/>
    </source>
</evidence>
<keyword evidence="5 6" id="KW-0472">Membrane</keyword>
<evidence type="ECO:0000256" key="4">
    <source>
        <dbReference type="ARBA" id="ARBA00022989"/>
    </source>
</evidence>
<gene>
    <name evidence="9" type="ORF">L2W38_00995</name>
</gene>
<dbReference type="Pfam" id="PF10035">
    <property type="entry name" value="DUF2179"/>
    <property type="match status" value="1"/>
</dbReference>
<accession>A0ABS9ENE7</accession>
<evidence type="ECO:0000256" key="1">
    <source>
        <dbReference type="ARBA" id="ARBA00004651"/>
    </source>
</evidence>
<protein>
    <submittedName>
        <fullName evidence="9">DUF5698 domain-containing protein</fullName>
    </submittedName>
</protein>
<dbReference type="Proteomes" id="UP001200430">
    <property type="component" value="Unassembled WGS sequence"/>
</dbReference>
<dbReference type="InterPro" id="IPR019264">
    <property type="entry name" value="DUF2179"/>
</dbReference>
<keyword evidence="10" id="KW-1185">Reference proteome</keyword>
<evidence type="ECO:0000256" key="2">
    <source>
        <dbReference type="ARBA" id="ARBA00022475"/>
    </source>
</evidence>
<keyword evidence="2" id="KW-1003">Cell membrane</keyword>
<evidence type="ECO:0000256" key="6">
    <source>
        <dbReference type="SAM" id="Phobius"/>
    </source>
</evidence>
<keyword evidence="4 6" id="KW-1133">Transmembrane helix</keyword>
<dbReference type="PANTHER" id="PTHR40060">
    <property type="entry name" value="UPF0316 PROTEIN YEBE"/>
    <property type="match status" value="1"/>
</dbReference>
<evidence type="ECO:0000313" key="10">
    <source>
        <dbReference type="Proteomes" id="UP001200430"/>
    </source>
</evidence>
<name>A0ABS9ENE7_9BACT</name>
<evidence type="ECO:0000259" key="7">
    <source>
        <dbReference type="Pfam" id="PF10035"/>
    </source>
</evidence>
<feature type="transmembrane region" description="Helical" evidence="6">
    <location>
        <begin position="72"/>
        <end position="89"/>
    </location>
</feature>
<evidence type="ECO:0000259" key="8">
    <source>
        <dbReference type="Pfam" id="PF18955"/>
    </source>
</evidence>
<feature type="domain" description="DUF2179" evidence="7">
    <location>
        <begin position="122"/>
        <end position="171"/>
    </location>
</feature>